<dbReference type="AlphaFoldDB" id="A0A0N8VLF9"/>
<accession>A0A0N8VLF9</accession>
<organism evidence="1 2">
    <name type="scientific">Acidiplasma cupricumulans</name>
    <dbReference type="NCBI Taxonomy" id="312540"/>
    <lineage>
        <taxon>Archaea</taxon>
        <taxon>Methanobacteriati</taxon>
        <taxon>Thermoplasmatota</taxon>
        <taxon>Thermoplasmata</taxon>
        <taxon>Thermoplasmatales</taxon>
        <taxon>Ferroplasmaceae</taxon>
        <taxon>Acidiplasma</taxon>
    </lineage>
</organism>
<protein>
    <submittedName>
        <fullName evidence="1">Uncharacterized protein</fullName>
    </submittedName>
</protein>
<evidence type="ECO:0000313" key="1">
    <source>
        <dbReference type="EMBL" id="KQB36412.1"/>
    </source>
</evidence>
<dbReference type="RefSeq" id="WP_048100812.1">
    <property type="nucleotide sequence ID" value="NZ_LKBH01000031.1"/>
</dbReference>
<dbReference type="Proteomes" id="UP000050301">
    <property type="component" value="Unassembled WGS sequence"/>
</dbReference>
<comment type="caution">
    <text evidence="1">The sequence shown here is derived from an EMBL/GenBank/DDBJ whole genome shotgun (WGS) entry which is preliminary data.</text>
</comment>
<evidence type="ECO:0000313" key="2">
    <source>
        <dbReference type="Proteomes" id="UP000050301"/>
    </source>
</evidence>
<name>A0A0N8VLF9_9ARCH</name>
<dbReference type="GeneID" id="84221764"/>
<gene>
    <name evidence="1" type="ORF">AOG55_04175</name>
</gene>
<dbReference type="EMBL" id="LKBH01000031">
    <property type="protein sequence ID" value="KQB36412.1"/>
    <property type="molecule type" value="Genomic_DNA"/>
</dbReference>
<dbReference type="InParanoid" id="A0A0N8VLF9"/>
<reference evidence="1 2" key="1">
    <citation type="submission" date="2015-09" db="EMBL/GenBank/DDBJ databases">
        <title>Heavy metals and arsenic resistance mechanisms in polyextremophilic archaea of the family Ferroplasmaceae.</title>
        <authorList>
            <person name="Bulaev A.G."/>
            <person name="Kanygina A.V."/>
        </authorList>
    </citation>
    <scope>NUCLEOTIDE SEQUENCE [LARGE SCALE GENOMIC DNA]</scope>
    <source>
        <strain evidence="1 2">BH2</strain>
    </source>
</reference>
<proteinExistence type="predicted"/>
<keyword evidence="2" id="KW-1185">Reference proteome</keyword>
<sequence>MEKICDVAGCNEKSFQTVPADLARKVFSFKEDKTKYHLCKAHYKEYKKNTKKERETQRMDW</sequence>